<comment type="function">
    <text evidence="4">PPIases accelerate the folding of proteins. It catalyzes the cis-trans isomerization of proline imidic peptide bonds in oligopeptides.</text>
</comment>
<keyword evidence="3 4" id="KW-0413">Isomerase</keyword>
<dbReference type="EMBL" id="SMGK01000002">
    <property type="protein sequence ID" value="TCK73843.1"/>
    <property type="molecule type" value="Genomic_DNA"/>
</dbReference>
<dbReference type="Proteomes" id="UP000295210">
    <property type="component" value="Unassembled WGS sequence"/>
</dbReference>
<sequence>MTSTARLPILLFSLAFLSAPLYSQQPASQDSTPQQQTAPQQTVPQQTVPQQTAPPAQAPAPSAADELPDSPGTQIPVSPQPTGPTAIFDTSMGRMTCKLFSKEAPNTVANFVGLATGSKEWTDPATHQKMTGKPLYNGTQFHRVIPGFMIQGGDPLATGMGDPGYMFADEFDPNLNFDVPGRLAMANSGPNTNGSQFFITEAANDELDQKYTIFGQCDDPSIDVVKSIARVERDDQDKPLTPVYLNKVTIVEPGQPIPPAPASAPAVPSTAPSTQPQPQP</sequence>
<feature type="region of interest" description="Disordered" evidence="5">
    <location>
        <begin position="252"/>
        <end position="280"/>
    </location>
</feature>
<dbReference type="InterPro" id="IPR002130">
    <property type="entry name" value="Cyclophilin-type_PPIase_dom"/>
</dbReference>
<organism evidence="7 8">
    <name type="scientific">Acidipila rosea</name>
    <dbReference type="NCBI Taxonomy" id="768535"/>
    <lineage>
        <taxon>Bacteria</taxon>
        <taxon>Pseudomonadati</taxon>
        <taxon>Acidobacteriota</taxon>
        <taxon>Terriglobia</taxon>
        <taxon>Terriglobales</taxon>
        <taxon>Acidobacteriaceae</taxon>
        <taxon>Acidipila</taxon>
    </lineage>
</organism>
<dbReference type="InterPro" id="IPR020892">
    <property type="entry name" value="Cyclophilin-type_PPIase_CS"/>
</dbReference>
<evidence type="ECO:0000256" key="5">
    <source>
        <dbReference type="SAM" id="MobiDB-lite"/>
    </source>
</evidence>
<proteinExistence type="inferred from homology"/>
<dbReference type="RefSeq" id="WP_131994005.1">
    <property type="nucleotide sequence ID" value="NZ_SMGK01000002.1"/>
</dbReference>
<dbReference type="GO" id="GO:0006457">
    <property type="term" value="P:protein folding"/>
    <property type="evidence" value="ECO:0007669"/>
    <property type="project" value="InterPro"/>
</dbReference>
<keyword evidence="2 4" id="KW-0697">Rotamase</keyword>
<comment type="caution">
    <text evidence="7">The sequence shown here is derived from an EMBL/GenBank/DDBJ whole genome shotgun (WGS) entry which is preliminary data.</text>
</comment>
<evidence type="ECO:0000256" key="2">
    <source>
        <dbReference type="ARBA" id="ARBA00023110"/>
    </source>
</evidence>
<feature type="domain" description="PPIase cyclophilin-type" evidence="6">
    <location>
        <begin position="86"/>
        <end position="250"/>
    </location>
</feature>
<dbReference type="GO" id="GO:0003755">
    <property type="term" value="F:peptidyl-prolyl cis-trans isomerase activity"/>
    <property type="evidence" value="ECO:0007669"/>
    <property type="project" value="UniProtKB-UniRule"/>
</dbReference>
<dbReference type="PANTHER" id="PTHR45625:SF4">
    <property type="entry name" value="PEPTIDYLPROLYL ISOMERASE DOMAIN AND WD REPEAT-CONTAINING PROTEIN 1"/>
    <property type="match status" value="1"/>
</dbReference>
<feature type="compositionally biased region" description="Low complexity" evidence="5">
    <location>
        <begin position="263"/>
        <end position="274"/>
    </location>
</feature>
<reference evidence="7 8" key="1">
    <citation type="submission" date="2019-03" db="EMBL/GenBank/DDBJ databases">
        <title>Genomic Encyclopedia of Type Strains, Phase IV (KMG-IV): sequencing the most valuable type-strain genomes for metagenomic binning, comparative biology and taxonomic classification.</title>
        <authorList>
            <person name="Goeker M."/>
        </authorList>
    </citation>
    <scope>NUCLEOTIDE SEQUENCE [LARGE SCALE GENOMIC DNA]</scope>
    <source>
        <strain evidence="7 8">DSM 103428</strain>
    </source>
</reference>
<accession>A0A4R1LA39</accession>
<name>A0A4R1LA39_9BACT</name>
<evidence type="ECO:0000313" key="8">
    <source>
        <dbReference type="Proteomes" id="UP000295210"/>
    </source>
</evidence>
<dbReference type="PANTHER" id="PTHR45625">
    <property type="entry name" value="PEPTIDYL-PROLYL CIS-TRANS ISOMERASE-RELATED"/>
    <property type="match status" value="1"/>
</dbReference>
<comment type="similarity">
    <text evidence="1 4">Belongs to the cyclophilin-type PPIase family.</text>
</comment>
<feature type="compositionally biased region" description="Low complexity" evidence="5">
    <location>
        <begin position="24"/>
        <end position="65"/>
    </location>
</feature>
<evidence type="ECO:0000259" key="6">
    <source>
        <dbReference type="PROSITE" id="PS50072"/>
    </source>
</evidence>
<dbReference type="AlphaFoldDB" id="A0A4R1LA39"/>
<dbReference type="CDD" id="cd00317">
    <property type="entry name" value="cyclophilin"/>
    <property type="match status" value="1"/>
</dbReference>
<evidence type="ECO:0000256" key="4">
    <source>
        <dbReference type="RuleBase" id="RU363019"/>
    </source>
</evidence>
<keyword evidence="8" id="KW-1185">Reference proteome</keyword>
<dbReference type="InterPro" id="IPR029000">
    <property type="entry name" value="Cyclophilin-like_dom_sf"/>
</dbReference>
<dbReference type="InterPro" id="IPR044666">
    <property type="entry name" value="Cyclophilin_A-like"/>
</dbReference>
<dbReference type="SUPFAM" id="SSF50891">
    <property type="entry name" value="Cyclophilin-like"/>
    <property type="match status" value="1"/>
</dbReference>
<dbReference type="EC" id="5.2.1.8" evidence="4"/>
<dbReference type="PRINTS" id="PR00153">
    <property type="entry name" value="CSAPPISMRASE"/>
</dbReference>
<feature type="chain" id="PRO_5021040950" description="Peptidyl-prolyl cis-trans isomerase" evidence="4">
    <location>
        <begin position="24"/>
        <end position="280"/>
    </location>
</feature>
<evidence type="ECO:0000256" key="1">
    <source>
        <dbReference type="ARBA" id="ARBA00007365"/>
    </source>
</evidence>
<dbReference type="Pfam" id="PF00160">
    <property type="entry name" value="Pro_isomerase"/>
    <property type="match status" value="1"/>
</dbReference>
<protein>
    <recommendedName>
        <fullName evidence="4">Peptidyl-prolyl cis-trans isomerase</fullName>
        <shortName evidence="4">PPIase</shortName>
        <ecNumber evidence="4">5.2.1.8</ecNumber>
    </recommendedName>
</protein>
<evidence type="ECO:0000256" key="3">
    <source>
        <dbReference type="ARBA" id="ARBA00023235"/>
    </source>
</evidence>
<dbReference type="Gene3D" id="2.40.100.10">
    <property type="entry name" value="Cyclophilin-like"/>
    <property type="match status" value="1"/>
</dbReference>
<comment type="catalytic activity">
    <reaction evidence="4">
        <text>[protein]-peptidylproline (omega=180) = [protein]-peptidylproline (omega=0)</text>
        <dbReference type="Rhea" id="RHEA:16237"/>
        <dbReference type="Rhea" id="RHEA-COMP:10747"/>
        <dbReference type="Rhea" id="RHEA-COMP:10748"/>
        <dbReference type="ChEBI" id="CHEBI:83833"/>
        <dbReference type="ChEBI" id="CHEBI:83834"/>
        <dbReference type="EC" id="5.2.1.8"/>
    </reaction>
</comment>
<dbReference type="OrthoDB" id="9807797at2"/>
<gene>
    <name evidence="7" type="ORF">C7378_1459</name>
</gene>
<dbReference type="PROSITE" id="PS00170">
    <property type="entry name" value="CSA_PPIASE_1"/>
    <property type="match status" value="1"/>
</dbReference>
<keyword evidence="4" id="KW-0732">Signal</keyword>
<dbReference type="PROSITE" id="PS50072">
    <property type="entry name" value="CSA_PPIASE_2"/>
    <property type="match status" value="1"/>
</dbReference>
<feature type="region of interest" description="Disordered" evidence="5">
    <location>
        <begin position="24"/>
        <end position="89"/>
    </location>
</feature>
<evidence type="ECO:0000313" key="7">
    <source>
        <dbReference type="EMBL" id="TCK73843.1"/>
    </source>
</evidence>
<feature type="signal peptide" evidence="4">
    <location>
        <begin position="1"/>
        <end position="23"/>
    </location>
</feature>